<feature type="compositionally biased region" description="Polar residues" evidence="1">
    <location>
        <begin position="85"/>
        <end position="108"/>
    </location>
</feature>
<accession>A0ABQ6WRF6</accession>
<reference evidence="2 3" key="1">
    <citation type="submission" date="2019-04" db="EMBL/GenBank/DDBJ databases">
        <authorList>
            <consortium name="DOE Joint Genome Institute"/>
            <person name="Mondo S."/>
            <person name="Kjaerbolling I."/>
            <person name="Vesth T."/>
            <person name="Frisvad J.C."/>
            <person name="Nybo J.L."/>
            <person name="Theobald S."/>
            <person name="Kildgaard S."/>
            <person name="Isbrandt T."/>
            <person name="Kuo A."/>
            <person name="Sato A."/>
            <person name="Lyhne E.K."/>
            <person name="Kogle M.E."/>
            <person name="Wiebenga A."/>
            <person name="Kun R.S."/>
            <person name="Lubbers R.J."/>
            <person name="Makela M.R."/>
            <person name="Barry K."/>
            <person name="Chovatia M."/>
            <person name="Clum A."/>
            <person name="Daum C."/>
            <person name="Haridas S."/>
            <person name="He G."/>
            <person name="LaButti K."/>
            <person name="Lipzen A."/>
            <person name="Riley R."/>
            <person name="Salamov A."/>
            <person name="Simmons B.A."/>
            <person name="Magnuson J.K."/>
            <person name="Henrissat B."/>
            <person name="Mortensen U.H."/>
            <person name="Larsen T.O."/>
            <person name="Devries R.P."/>
            <person name="Grigoriev I.V."/>
            <person name="Machida M."/>
            <person name="Baker S.E."/>
            <person name="Andersen M.R."/>
            <person name="Cantor M.N."/>
            <person name="Hua S.X."/>
        </authorList>
    </citation>
    <scope>NUCLEOTIDE SEQUENCE [LARGE SCALE GENOMIC DNA]</scope>
    <source>
        <strain evidence="2 3">CBS 117616</strain>
    </source>
</reference>
<sequence>MSLTYQEAWNLFQYEDLPPSLNKSSNAQIPQLADNPTSPADPTVTPKHQTESPSSELITELRRLREDLQRLQFTGSHEDALDVIPSTNNPLDSDPSTPQTTAAVRTNQASQKSDTLRCWESCCNGRVFSNRSNLIRHQRERRGESAKLRCSFCDAVFSRRAARDTHEAARRCRRRL</sequence>
<dbReference type="Proteomes" id="UP000325395">
    <property type="component" value="Unassembled WGS sequence"/>
</dbReference>
<keyword evidence="3" id="KW-1185">Reference proteome</keyword>
<evidence type="ECO:0000313" key="2">
    <source>
        <dbReference type="EMBL" id="KAE8419712.1"/>
    </source>
</evidence>
<proteinExistence type="predicted"/>
<gene>
    <name evidence="2" type="ORF">BDV36DRAFT_130933</name>
</gene>
<organism evidence="2 3">
    <name type="scientific">Aspergillus pseudocaelatus</name>
    <dbReference type="NCBI Taxonomy" id="1825620"/>
    <lineage>
        <taxon>Eukaryota</taxon>
        <taxon>Fungi</taxon>
        <taxon>Dikarya</taxon>
        <taxon>Ascomycota</taxon>
        <taxon>Pezizomycotina</taxon>
        <taxon>Eurotiomycetes</taxon>
        <taxon>Eurotiomycetidae</taxon>
        <taxon>Eurotiales</taxon>
        <taxon>Aspergillaceae</taxon>
        <taxon>Aspergillus</taxon>
        <taxon>Aspergillus subgen. Circumdati</taxon>
    </lineage>
</organism>
<dbReference type="EMBL" id="ML735715">
    <property type="protein sequence ID" value="KAE8419712.1"/>
    <property type="molecule type" value="Genomic_DNA"/>
</dbReference>
<feature type="compositionally biased region" description="Polar residues" evidence="1">
    <location>
        <begin position="22"/>
        <end position="40"/>
    </location>
</feature>
<evidence type="ECO:0008006" key="4">
    <source>
        <dbReference type="Google" id="ProtNLM"/>
    </source>
</evidence>
<name>A0ABQ6WRF6_9EURO</name>
<protein>
    <recommendedName>
        <fullName evidence="4">C2H2-type domain-containing protein</fullName>
    </recommendedName>
</protein>
<feature type="region of interest" description="Disordered" evidence="1">
    <location>
        <begin position="22"/>
        <end position="57"/>
    </location>
</feature>
<evidence type="ECO:0000256" key="1">
    <source>
        <dbReference type="SAM" id="MobiDB-lite"/>
    </source>
</evidence>
<dbReference type="Gene3D" id="3.30.160.60">
    <property type="entry name" value="Classic Zinc Finger"/>
    <property type="match status" value="1"/>
</dbReference>
<evidence type="ECO:0000313" key="3">
    <source>
        <dbReference type="Proteomes" id="UP000325395"/>
    </source>
</evidence>
<feature type="region of interest" description="Disordered" evidence="1">
    <location>
        <begin position="79"/>
        <end position="108"/>
    </location>
</feature>